<dbReference type="RefSeq" id="WP_381180512.1">
    <property type="nucleotide sequence ID" value="NZ_JBHSFK010000024.1"/>
</dbReference>
<evidence type="ECO:0000256" key="1">
    <source>
        <dbReference type="SAM" id="MobiDB-lite"/>
    </source>
</evidence>
<feature type="transmembrane region" description="Helical" evidence="2">
    <location>
        <begin position="69"/>
        <end position="90"/>
    </location>
</feature>
<evidence type="ECO:0000256" key="2">
    <source>
        <dbReference type="SAM" id="Phobius"/>
    </source>
</evidence>
<evidence type="ECO:0008006" key="5">
    <source>
        <dbReference type="Google" id="ProtNLM"/>
    </source>
</evidence>
<feature type="region of interest" description="Disordered" evidence="1">
    <location>
        <begin position="132"/>
        <end position="154"/>
    </location>
</feature>
<comment type="caution">
    <text evidence="3">The sequence shown here is derived from an EMBL/GenBank/DDBJ whole genome shotgun (WGS) entry which is preliminary data.</text>
</comment>
<evidence type="ECO:0000313" key="4">
    <source>
        <dbReference type="Proteomes" id="UP001595839"/>
    </source>
</evidence>
<feature type="compositionally biased region" description="Basic and acidic residues" evidence="1">
    <location>
        <begin position="143"/>
        <end position="154"/>
    </location>
</feature>
<keyword evidence="2" id="KW-0812">Transmembrane</keyword>
<gene>
    <name evidence="3" type="ORF">ACFPIH_32175</name>
</gene>
<name>A0ABV9AW31_9ACTN</name>
<feature type="transmembrane region" description="Helical" evidence="2">
    <location>
        <begin position="96"/>
        <end position="115"/>
    </location>
</feature>
<reference evidence="4" key="1">
    <citation type="journal article" date="2019" name="Int. J. Syst. Evol. Microbiol.">
        <title>The Global Catalogue of Microorganisms (GCM) 10K type strain sequencing project: providing services to taxonomists for standard genome sequencing and annotation.</title>
        <authorList>
            <consortium name="The Broad Institute Genomics Platform"/>
            <consortium name="The Broad Institute Genome Sequencing Center for Infectious Disease"/>
            <person name="Wu L."/>
            <person name="Ma J."/>
        </authorList>
    </citation>
    <scope>NUCLEOTIDE SEQUENCE [LARGE SCALE GENOMIC DNA]</scope>
    <source>
        <strain evidence="4">CGMCC 4.7177</strain>
    </source>
</reference>
<sequence length="154" mass="15839">MPSNDVRILAQAAVPTLAAGAIAAVVSGVVAGGKGAVGAVVGTVIVIAFMGIGLYVLQRTAKSLPQLFQAMGLMLYAAQILLLFIFMAAFKNTTLFNPRAFAVTLVVATLAWIAAQTRAHMKAKILYVEPDSVSSASASAASKSEKSEKSGHSS</sequence>
<accession>A0ABV9AW31</accession>
<protein>
    <recommendedName>
        <fullName evidence="5">ATP synthase I</fullName>
    </recommendedName>
</protein>
<dbReference type="EMBL" id="JBHSFK010000024">
    <property type="protein sequence ID" value="MFC4504115.1"/>
    <property type="molecule type" value="Genomic_DNA"/>
</dbReference>
<feature type="transmembrane region" description="Helical" evidence="2">
    <location>
        <begin position="36"/>
        <end position="57"/>
    </location>
</feature>
<feature type="transmembrane region" description="Helical" evidence="2">
    <location>
        <begin position="12"/>
        <end position="30"/>
    </location>
</feature>
<proteinExistence type="predicted"/>
<evidence type="ECO:0000313" key="3">
    <source>
        <dbReference type="EMBL" id="MFC4504115.1"/>
    </source>
</evidence>
<keyword evidence="2" id="KW-1133">Transmembrane helix</keyword>
<keyword evidence="2" id="KW-0472">Membrane</keyword>
<feature type="compositionally biased region" description="Low complexity" evidence="1">
    <location>
        <begin position="132"/>
        <end position="142"/>
    </location>
</feature>
<organism evidence="3 4">
    <name type="scientific">Streptomyces vulcanius</name>
    <dbReference type="NCBI Taxonomy" id="1441876"/>
    <lineage>
        <taxon>Bacteria</taxon>
        <taxon>Bacillati</taxon>
        <taxon>Actinomycetota</taxon>
        <taxon>Actinomycetes</taxon>
        <taxon>Kitasatosporales</taxon>
        <taxon>Streptomycetaceae</taxon>
        <taxon>Streptomyces</taxon>
    </lineage>
</organism>
<dbReference type="Proteomes" id="UP001595839">
    <property type="component" value="Unassembled WGS sequence"/>
</dbReference>
<keyword evidence="4" id="KW-1185">Reference proteome</keyword>